<evidence type="ECO:0000256" key="3">
    <source>
        <dbReference type="ARBA" id="ARBA00022801"/>
    </source>
</evidence>
<dbReference type="GO" id="GO:0004065">
    <property type="term" value="F:arylsulfatase activity"/>
    <property type="evidence" value="ECO:0007669"/>
    <property type="project" value="TreeGrafter"/>
</dbReference>
<evidence type="ECO:0000313" key="9">
    <source>
        <dbReference type="Proteomes" id="UP000095751"/>
    </source>
</evidence>
<evidence type="ECO:0000256" key="5">
    <source>
        <dbReference type="SAM" id="MobiDB-lite"/>
    </source>
</evidence>
<protein>
    <submittedName>
        <fullName evidence="8">Alkaline phosphatase-like protein</fullName>
    </submittedName>
</protein>
<name>A0A1E7FP38_9STRA</name>
<dbReference type="PANTHER" id="PTHR42693">
    <property type="entry name" value="ARYLSULFATASE FAMILY MEMBER"/>
    <property type="match status" value="1"/>
</dbReference>
<dbReference type="GO" id="GO:0030246">
    <property type="term" value="F:carbohydrate binding"/>
    <property type="evidence" value="ECO:0007669"/>
    <property type="project" value="InterPro"/>
</dbReference>
<dbReference type="InParanoid" id="A0A1E7FP38"/>
<dbReference type="Gene3D" id="2.60.120.260">
    <property type="entry name" value="Galactose-binding domain-like"/>
    <property type="match status" value="1"/>
</dbReference>
<dbReference type="SUPFAM" id="SSF53649">
    <property type="entry name" value="Alkaline phosphatase-like"/>
    <property type="match status" value="1"/>
</dbReference>
<evidence type="ECO:0000256" key="4">
    <source>
        <dbReference type="ARBA" id="ARBA00022837"/>
    </source>
</evidence>
<sequence>MATMSFYRLVVLVGTMVVTIAVDSNADESTRRQPNFIVIQPDDHYFFEEWGPPPRLDGDPNKSFPPNSNGLPNINRIKNEGVEMKSAYSASTMCGTSRYSTITGRYPSRSSYGRYQDRRSSVRDVKIPLTKLEDVQGVDDPNDCSDNNLAALLKRNGYNTGMVGKWHLSNDRDNSGYDYDRIRDDIKDCGFDFAEAIYKENMWGGWNADNHATHNMEHITSEGIKFIQNAEEDQSPFFLYFNPTVPHSSSDVTDALEYSDCKVTVEGTLSKPPDIPFGMTADFNGDCRSYRQNVLERGGRNDDQMVGAVWVDDAVGSLIQTLESLEILDNTFILFQLDHGEAAKGSLYEGGSRIVQFVRYTDRIVEGSSFQGVVSTIDIAPTIIDIAGIARSNRYGMDGRSWMPEVVTGLDDWDNGDQDSDLRLDLNRDNYYNLCDETGRYVASPEMERGSTSLSDSLKNELELKVDCLKDITDPSTDPDYSRECGLPLQGPPSYSPTSGATTARVPNSEVTYDANDGILDGDGIKMANNNDGYTGGEGFVDFGDVGTSVSWSVDIPTTGFYDVAIRYASIADRGPLDLIVNNIKLGSFEIEKVADDWDEWDIETIKVYITATGEDQNLKILASQMQGPNRPIATTIHNICITEKKAMTVAGLWRMIIAPRLVLRRRTDLYSTSGNFIAHKVVAIVNNRRDFESLDIWKPI</sequence>
<keyword evidence="9" id="KW-1185">Reference proteome</keyword>
<dbReference type="InterPro" id="IPR050738">
    <property type="entry name" value="Sulfatase"/>
</dbReference>
<gene>
    <name evidence="8" type="ORF">FRACYDRAFT_235994</name>
</gene>
<dbReference type="InterPro" id="IPR024607">
    <property type="entry name" value="Sulfatase_CS"/>
</dbReference>
<feature type="domain" description="CBM6" evidence="7">
    <location>
        <begin position="511"/>
        <end position="643"/>
    </location>
</feature>
<evidence type="ECO:0000256" key="2">
    <source>
        <dbReference type="ARBA" id="ARBA00022723"/>
    </source>
</evidence>
<feature type="chain" id="PRO_5009193434" evidence="6">
    <location>
        <begin position="22"/>
        <end position="701"/>
    </location>
</feature>
<dbReference type="GO" id="GO:0046872">
    <property type="term" value="F:metal ion binding"/>
    <property type="evidence" value="ECO:0007669"/>
    <property type="project" value="UniProtKB-KW"/>
</dbReference>
<dbReference type="SUPFAM" id="SSF49785">
    <property type="entry name" value="Galactose-binding domain-like"/>
    <property type="match status" value="1"/>
</dbReference>
<organism evidence="8 9">
    <name type="scientific">Fragilariopsis cylindrus CCMP1102</name>
    <dbReference type="NCBI Taxonomy" id="635003"/>
    <lineage>
        <taxon>Eukaryota</taxon>
        <taxon>Sar</taxon>
        <taxon>Stramenopiles</taxon>
        <taxon>Ochrophyta</taxon>
        <taxon>Bacillariophyta</taxon>
        <taxon>Bacillariophyceae</taxon>
        <taxon>Bacillariophycidae</taxon>
        <taxon>Bacillariales</taxon>
        <taxon>Bacillariaceae</taxon>
        <taxon>Fragilariopsis</taxon>
    </lineage>
</organism>
<dbReference type="PROSITE" id="PS00149">
    <property type="entry name" value="SULFATASE_2"/>
    <property type="match status" value="1"/>
</dbReference>
<keyword evidence="2" id="KW-0479">Metal-binding</keyword>
<feature type="region of interest" description="Disordered" evidence="5">
    <location>
        <begin position="55"/>
        <end position="74"/>
    </location>
</feature>
<dbReference type="OrthoDB" id="103349at2759"/>
<dbReference type="PROSITE" id="PS51175">
    <property type="entry name" value="CBM6"/>
    <property type="match status" value="1"/>
</dbReference>
<dbReference type="Proteomes" id="UP000095751">
    <property type="component" value="Unassembled WGS sequence"/>
</dbReference>
<proteinExistence type="inferred from homology"/>
<evidence type="ECO:0000313" key="8">
    <source>
        <dbReference type="EMBL" id="OEU19932.1"/>
    </source>
</evidence>
<dbReference type="InterPro" id="IPR017850">
    <property type="entry name" value="Alkaline_phosphatase_core_sf"/>
</dbReference>
<dbReference type="EMBL" id="KV784355">
    <property type="protein sequence ID" value="OEU19932.1"/>
    <property type="molecule type" value="Genomic_DNA"/>
</dbReference>
<reference evidence="8 9" key="1">
    <citation type="submission" date="2016-09" db="EMBL/GenBank/DDBJ databases">
        <title>Extensive genetic diversity and differential bi-allelic expression allows diatom success in the polar Southern Ocean.</title>
        <authorList>
            <consortium name="DOE Joint Genome Institute"/>
            <person name="Mock T."/>
            <person name="Otillar R.P."/>
            <person name="Strauss J."/>
            <person name="Dupont C."/>
            <person name="Frickenhaus S."/>
            <person name="Maumus F."/>
            <person name="Mcmullan M."/>
            <person name="Sanges R."/>
            <person name="Schmutz J."/>
            <person name="Toseland A."/>
            <person name="Valas R."/>
            <person name="Veluchamy A."/>
            <person name="Ward B.J."/>
            <person name="Allen A."/>
            <person name="Barry K."/>
            <person name="Falciatore A."/>
            <person name="Ferrante M."/>
            <person name="Fortunato A.E."/>
            <person name="Gloeckner G."/>
            <person name="Gruber A."/>
            <person name="Hipkin R."/>
            <person name="Janech M."/>
            <person name="Kroth P."/>
            <person name="Leese F."/>
            <person name="Lindquist E."/>
            <person name="Lyon B.R."/>
            <person name="Martin J."/>
            <person name="Mayer C."/>
            <person name="Parker M."/>
            <person name="Quesneville H."/>
            <person name="Raymond J."/>
            <person name="Uhlig C."/>
            <person name="Valentin K.U."/>
            <person name="Worden A.Z."/>
            <person name="Armbrust E.V."/>
            <person name="Bowler C."/>
            <person name="Green B."/>
            <person name="Moulton V."/>
            <person name="Van Oosterhout C."/>
            <person name="Grigoriev I."/>
        </authorList>
    </citation>
    <scope>NUCLEOTIDE SEQUENCE [LARGE SCALE GENOMIC DNA]</scope>
    <source>
        <strain evidence="8 9">CCMP1102</strain>
    </source>
</reference>
<dbReference type="PANTHER" id="PTHR42693:SF33">
    <property type="entry name" value="ARYLSULFATASE"/>
    <property type="match status" value="1"/>
</dbReference>
<dbReference type="InterPro" id="IPR008979">
    <property type="entry name" value="Galactose-bd-like_sf"/>
</dbReference>
<dbReference type="InterPro" id="IPR005084">
    <property type="entry name" value="CBM6"/>
</dbReference>
<dbReference type="AlphaFoldDB" id="A0A1E7FP38"/>
<dbReference type="InterPro" id="IPR000917">
    <property type="entry name" value="Sulfatase_N"/>
</dbReference>
<dbReference type="Pfam" id="PF00884">
    <property type="entry name" value="Sulfatase"/>
    <property type="match status" value="1"/>
</dbReference>
<comment type="similarity">
    <text evidence="1">Belongs to the sulfatase family.</text>
</comment>
<evidence type="ECO:0000256" key="1">
    <source>
        <dbReference type="ARBA" id="ARBA00008779"/>
    </source>
</evidence>
<feature type="signal peptide" evidence="6">
    <location>
        <begin position="1"/>
        <end position="21"/>
    </location>
</feature>
<accession>A0A1E7FP38</accession>
<keyword evidence="6" id="KW-0732">Signal</keyword>
<dbReference type="Gene3D" id="3.40.720.10">
    <property type="entry name" value="Alkaline Phosphatase, subunit A"/>
    <property type="match status" value="1"/>
</dbReference>
<dbReference type="KEGG" id="fcy:FRACYDRAFT_235994"/>
<evidence type="ECO:0000256" key="6">
    <source>
        <dbReference type="SAM" id="SignalP"/>
    </source>
</evidence>
<keyword evidence="3" id="KW-0378">Hydrolase</keyword>
<keyword evidence="4" id="KW-0106">Calcium</keyword>
<evidence type="ECO:0000259" key="7">
    <source>
        <dbReference type="PROSITE" id="PS51175"/>
    </source>
</evidence>